<evidence type="ECO:0000313" key="1">
    <source>
        <dbReference type="EMBL" id="KAK8485615.1"/>
    </source>
</evidence>
<dbReference type="Proteomes" id="UP001396334">
    <property type="component" value="Unassembled WGS sequence"/>
</dbReference>
<dbReference type="EMBL" id="JBBPBN010000490">
    <property type="protein sequence ID" value="KAK8485615.1"/>
    <property type="molecule type" value="Genomic_DNA"/>
</dbReference>
<evidence type="ECO:0000313" key="2">
    <source>
        <dbReference type="Proteomes" id="UP001396334"/>
    </source>
</evidence>
<organism evidence="1 2">
    <name type="scientific">Hibiscus sabdariffa</name>
    <name type="common">roselle</name>
    <dbReference type="NCBI Taxonomy" id="183260"/>
    <lineage>
        <taxon>Eukaryota</taxon>
        <taxon>Viridiplantae</taxon>
        <taxon>Streptophyta</taxon>
        <taxon>Embryophyta</taxon>
        <taxon>Tracheophyta</taxon>
        <taxon>Spermatophyta</taxon>
        <taxon>Magnoliopsida</taxon>
        <taxon>eudicotyledons</taxon>
        <taxon>Gunneridae</taxon>
        <taxon>Pentapetalae</taxon>
        <taxon>rosids</taxon>
        <taxon>malvids</taxon>
        <taxon>Malvales</taxon>
        <taxon>Malvaceae</taxon>
        <taxon>Malvoideae</taxon>
        <taxon>Hibiscus</taxon>
    </lineage>
</organism>
<comment type="caution">
    <text evidence="1">The sequence shown here is derived from an EMBL/GenBank/DDBJ whole genome shotgun (WGS) entry which is preliminary data.</text>
</comment>
<gene>
    <name evidence="1" type="ORF">V6N11_008478</name>
</gene>
<protein>
    <submittedName>
        <fullName evidence="1">Uncharacterized protein</fullName>
    </submittedName>
</protein>
<keyword evidence="2" id="KW-1185">Reference proteome</keyword>
<reference evidence="1 2" key="1">
    <citation type="journal article" date="2024" name="G3 (Bethesda)">
        <title>Genome assembly of Hibiscus sabdariffa L. provides insights into metabolisms of medicinal natural products.</title>
        <authorList>
            <person name="Kim T."/>
        </authorList>
    </citation>
    <scope>NUCLEOTIDE SEQUENCE [LARGE SCALE GENOMIC DNA]</scope>
    <source>
        <strain evidence="1">TK-2024</strain>
        <tissue evidence="1">Old leaves</tissue>
    </source>
</reference>
<proteinExistence type="predicted"/>
<sequence>MNGGSASSGIALEKLVGNDTLLSDVRPHHMKKFIVTADNSLHLVTKEGDLNDGSILLKDVYHVVGLKKNLAYVSQITDSGRYVLFDPNDVQILSNIKHIDADVLFCGK</sequence>
<name>A0ABR1ZYF4_9ROSI</name>
<accession>A0ABR1ZYF4</accession>